<accession>A0A9K3KP96</accession>
<organism evidence="1 2">
    <name type="scientific">Nitzschia inconspicua</name>
    <dbReference type="NCBI Taxonomy" id="303405"/>
    <lineage>
        <taxon>Eukaryota</taxon>
        <taxon>Sar</taxon>
        <taxon>Stramenopiles</taxon>
        <taxon>Ochrophyta</taxon>
        <taxon>Bacillariophyta</taxon>
        <taxon>Bacillariophyceae</taxon>
        <taxon>Bacillariophycidae</taxon>
        <taxon>Bacillariales</taxon>
        <taxon>Bacillariaceae</taxon>
        <taxon>Nitzschia</taxon>
    </lineage>
</organism>
<evidence type="ECO:0000313" key="2">
    <source>
        <dbReference type="Proteomes" id="UP000693970"/>
    </source>
</evidence>
<reference evidence="1" key="1">
    <citation type="journal article" date="2021" name="Sci. Rep.">
        <title>Diploid genomic architecture of Nitzschia inconspicua, an elite biomass production diatom.</title>
        <authorList>
            <person name="Oliver A."/>
            <person name="Podell S."/>
            <person name="Pinowska A."/>
            <person name="Traller J.C."/>
            <person name="Smith S.R."/>
            <person name="McClure R."/>
            <person name="Beliaev A."/>
            <person name="Bohutskyi P."/>
            <person name="Hill E.A."/>
            <person name="Rabines A."/>
            <person name="Zheng H."/>
            <person name="Allen L.Z."/>
            <person name="Kuo A."/>
            <person name="Grigoriev I.V."/>
            <person name="Allen A.E."/>
            <person name="Hazlebeck D."/>
            <person name="Allen E.E."/>
        </authorList>
    </citation>
    <scope>NUCLEOTIDE SEQUENCE</scope>
    <source>
        <strain evidence="1">Hildebrandi</strain>
    </source>
</reference>
<dbReference type="Proteomes" id="UP000693970">
    <property type="component" value="Unassembled WGS sequence"/>
</dbReference>
<sequence length="91" mass="10199">MLGALESKFSYEEIASKLRDRQHYPSSACDGSLANNQGTFGWSMNLKNENTTTLTLAPIQVHWDNQAMVDYCNDAREQSCPQFPNDALKPS</sequence>
<gene>
    <name evidence="1" type="ORF">IV203_016019</name>
</gene>
<protein>
    <submittedName>
        <fullName evidence="1">Uncharacterized protein</fullName>
    </submittedName>
</protein>
<comment type="caution">
    <text evidence="1">The sequence shown here is derived from an EMBL/GenBank/DDBJ whole genome shotgun (WGS) entry which is preliminary data.</text>
</comment>
<reference evidence="1" key="2">
    <citation type="submission" date="2021-04" db="EMBL/GenBank/DDBJ databases">
        <authorList>
            <person name="Podell S."/>
        </authorList>
    </citation>
    <scope>NUCLEOTIDE SEQUENCE</scope>
    <source>
        <strain evidence="1">Hildebrandi</strain>
    </source>
</reference>
<dbReference type="AlphaFoldDB" id="A0A9K3KP96"/>
<keyword evidence="2" id="KW-1185">Reference proteome</keyword>
<evidence type="ECO:0000313" key="1">
    <source>
        <dbReference type="EMBL" id="KAG7347314.1"/>
    </source>
</evidence>
<dbReference type="EMBL" id="JAGRRH010000020">
    <property type="protein sequence ID" value="KAG7347314.1"/>
    <property type="molecule type" value="Genomic_DNA"/>
</dbReference>
<name>A0A9K3KP96_9STRA</name>
<proteinExistence type="predicted"/>